<evidence type="ECO:0000313" key="2">
    <source>
        <dbReference type="Proteomes" id="UP001075225"/>
    </source>
</evidence>
<sequence>MFIKEGFIKEGFIRSTPSNLTNCGGNAFIKEGFIKEGFIKSDGSCGGSSDEFIIKTITITTSNAQSQSEQKILSFLEQKETNNVKLIANLITPNATLVIPSAFLQSKGLKTYENKSFDEEKLNQNMANFKKDMYGVINRTAHAEFSEAVSSIEHSIDFKFQNATTQLERNFDEFRKTKLDLTDNELNILANKIIEILEINGKEINYSPTMASVKVFKDGTPINIPLERNKDGSLKGDMSILGDDKIYIEIK</sequence>
<accession>A0A9Q4KM08</accession>
<reference evidence="1" key="1">
    <citation type="submission" date="2022-12" db="EMBL/GenBank/DDBJ databases">
        <title>Species Delineation and Comparative Genomics within the Campylobacter ureolyticus Complex.</title>
        <authorList>
            <person name="Maki J."/>
            <person name="Howard M."/>
            <person name="Connelly S."/>
            <person name="Hardy D.J."/>
            <person name="Cameron A."/>
        </authorList>
    </citation>
    <scope>NUCLEOTIDE SEQUENCE</scope>
    <source>
        <strain evidence="1">URMC_787</strain>
    </source>
</reference>
<gene>
    <name evidence="1" type="ORF">O6B32_00800</name>
</gene>
<evidence type="ECO:0000313" key="1">
    <source>
        <dbReference type="EMBL" id="MCZ6159028.1"/>
    </source>
</evidence>
<name>A0A9Q4KM08_9BACT</name>
<dbReference type="Proteomes" id="UP001075225">
    <property type="component" value="Unassembled WGS sequence"/>
</dbReference>
<dbReference type="EMBL" id="JAPXGO010000001">
    <property type="protein sequence ID" value="MCZ6159028.1"/>
    <property type="molecule type" value="Genomic_DNA"/>
</dbReference>
<protein>
    <submittedName>
        <fullName evidence="1">Uncharacterized protein</fullName>
    </submittedName>
</protein>
<comment type="caution">
    <text evidence="1">The sequence shown here is derived from an EMBL/GenBank/DDBJ whole genome shotgun (WGS) entry which is preliminary data.</text>
</comment>
<dbReference type="AlphaFoldDB" id="A0A9Q4KM08"/>
<proteinExistence type="predicted"/>
<organism evidence="1 2">
    <name type="scientific">Campylobacter ureolyticus</name>
    <dbReference type="NCBI Taxonomy" id="827"/>
    <lineage>
        <taxon>Bacteria</taxon>
        <taxon>Pseudomonadati</taxon>
        <taxon>Campylobacterota</taxon>
        <taxon>Epsilonproteobacteria</taxon>
        <taxon>Campylobacterales</taxon>
        <taxon>Campylobacteraceae</taxon>
        <taxon>Campylobacter</taxon>
    </lineage>
</organism>
<dbReference type="RefSeq" id="WP_269484170.1">
    <property type="nucleotide sequence ID" value="NZ_JAPXGO010000001.1"/>
</dbReference>